<evidence type="ECO:0000256" key="1">
    <source>
        <dbReference type="ARBA" id="ARBA00022723"/>
    </source>
</evidence>
<dbReference type="Gene3D" id="3.30.40.10">
    <property type="entry name" value="Zinc/RING finger domain, C3HC4 (zinc finger)"/>
    <property type="match status" value="1"/>
</dbReference>
<keyword evidence="2 4" id="KW-0863">Zinc-finger</keyword>
<evidence type="ECO:0000313" key="8">
    <source>
        <dbReference type="Proteomes" id="UP000626109"/>
    </source>
</evidence>
<dbReference type="InterPro" id="IPR013083">
    <property type="entry name" value="Znf_RING/FYVE/PHD"/>
</dbReference>
<evidence type="ECO:0000313" key="7">
    <source>
        <dbReference type="EMBL" id="CAE8668698.1"/>
    </source>
</evidence>
<feature type="domain" description="RING-type" evidence="6">
    <location>
        <begin position="79"/>
        <end position="127"/>
    </location>
</feature>
<sequence>MDSSTLAALLCIFTIIVFIGSVVIWYDFTFRSFRSDTDSPSVESVIRSKTARKSTGKVTLAELAELTFPEVGVLEELQCTICLDVITPEDPARKLSCNHAFHSSCISCWWKCSLQSRSGKVNCPSCRTDLELDMRAALEQAKQQLQLSTGSAASLRPDEEEV</sequence>
<dbReference type="Proteomes" id="UP000626109">
    <property type="component" value="Unassembled WGS sequence"/>
</dbReference>
<dbReference type="EMBL" id="CAJNNW010022006">
    <property type="protein sequence ID" value="CAE8668698.1"/>
    <property type="molecule type" value="Genomic_DNA"/>
</dbReference>
<organism evidence="7 8">
    <name type="scientific">Polarella glacialis</name>
    <name type="common">Dinoflagellate</name>
    <dbReference type="NCBI Taxonomy" id="89957"/>
    <lineage>
        <taxon>Eukaryota</taxon>
        <taxon>Sar</taxon>
        <taxon>Alveolata</taxon>
        <taxon>Dinophyceae</taxon>
        <taxon>Suessiales</taxon>
        <taxon>Suessiaceae</taxon>
        <taxon>Polarella</taxon>
    </lineage>
</organism>
<dbReference type="InterPro" id="IPR052788">
    <property type="entry name" value="RING-type_E3_ligase_ATL"/>
</dbReference>
<keyword evidence="3" id="KW-0862">Zinc</keyword>
<keyword evidence="1" id="KW-0479">Metal-binding</keyword>
<keyword evidence="5" id="KW-0472">Membrane</keyword>
<dbReference type="GO" id="GO:0008270">
    <property type="term" value="F:zinc ion binding"/>
    <property type="evidence" value="ECO:0007669"/>
    <property type="project" value="UniProtKB-KW"/>
</dbReference>
<dbReference type="PANTHER" id="PTHR45798:SF97">
    <property type="entry name" value="ALCOHOL-SENSITIVE RING FINGER PROTEIN 1"/>
    <property type="match status" value="1"/>
</dbReference>
<dbReference type="Pfam" id="PF17123">
    <property type="entry name" value="zf-RING_11"/>
    <property type="match status" value="1"/>
</dbReference>
<reference evidence="7" key="1">
    <citation type="submission" date="2021-02" db="EMBL/GenBank/DDBJ databases">
        <authorList>
            <person name="Dougan E. K."/>
            <person name="Rhodes N."/>
            <person name="Thang M."/>
            <person name="Chan C."/>
        </authorList>
    </citation>
    <scope>NUCLEOTIDE SEQUENCE</scope>
</reference>
<dbReference type="PANTHER" id="PTHR45798">
    <property type="entry name" value="RING-H2 FINGER PROTEIN ATL61-RELATED-RELATED"/>
    <property type="match status" value="1"/>
</dbReference>
<dbReference type="SUPFAM" id="SSF57850">
    <property type="entry name" value="RING/U-box"/>
    <property type="match status" value="1"/>
</dbReference>
<comment type="caution">
    <text evidence="7">The sequence shown here is derived from an EMBL/GenBank/DDBJ whole genome shotgun (WGS) entry which is preliminary data.</text>
</comment>
<feature type="transmembrane region" description="Helical" evidence="5">
    <location>
        <begin position="6"/>
        <end position="26"/>
    </location>
</feature>
<evidence type="ECO:0000256" key="4">
    <source>
        <dbReference type="PROSITE-ProRule" id="PRU00175"/>
    </source>
</evidence>
<evidence type="ECO:0000259" key="6">
    <source>
        <dbReference type="PROSITE" id="PS50089"/>
    </source>
</evidence>
<evidence type="ECO:0000256" key="5">
    <source>
        <dbReference type="SAM" id="Phobius"/>
    </source>
</evidence>
<dbReference type="AlphaFoldDB" id="A0A813J8Q9"/>
<dbReference type="PROSITE" id="PS50089">
    <property type="entry name" value="ZF_RING_2"/>
    <property type="match status" value="1"/>
</dbReference>
<evidence type="ECO:0000256" key="3">
    <source>
        <dbReference type="ARBA" id="ARBA00022833"/>
    </source>
</evidence>
<protein>
    <recommendedName>
        <fullName evidence="6">RING-type domain-containing protein</fullName>
    </recommendedName>
</protein>
<gene>
    <name evidence="7" type="ORF">PGLA2088_LOCUS16993</name>
</gene>
<accession>A0A813J8Q9</accession>
<proteinExistence type="predicted"/>
<dbReference type="InterPro" id="IPR001841">
    <property type="entry name" value="Znf_RING"/>
</dbReference>
<name>A0A813J8Q9_POLGL</name>
<keyword evidence="5" id="KW-1133">Transmembrane helix</keyword>
<dbReference type="SMART" id="SM00184">
    <property type="entry name" value="RING"/>
    <property type="match status" value="1"/>
</dbReference>
<keyword evidence="5" id="KW-0812">Transmembrane</keyword>
<evidence type="ECO:0000256" key="2">
    <source>
        <dbReference type="ARBA" id="ARBA00022771"/>
    </source>
</evidence>